<accession>A0A2X2UFC6</accession>
<keyword evidence="3" id="KW-1185">Reference proteome</keyword>
<name>A0A2X2UFC6_9FIRM</name>
<dbReference type="EMBL" id="UAVW01000009">
    <property type="protein sequence ID" value="SQB11653.1"/>
    <property type="molecule type" value="Genomic_DNA"/>
</dbReference>
<proteinExistence type="predicted"/>
<dbReference type="AlphaFoldDB" id="A0A2X2UFC6"/>
<gene>
    <name evidence="2" type="ORF">NCTC11224_03035</name>
</gene>
<dbReference type="RefSeq" id="WP_160116342.1">
    <property type="nucleotide sequence ID" value="NZ_JAIWZC010000001.1"/>
</dbReference>
<dbReference type="PANTHER" id="PTHR35004">
    <property type="entry name" value="TRANSPOSASE RV3428C-RELATED"/>
    <property type="match status" value="1"/>
</dbReference>
<dbReference type="InterPro" id="IPR054353">
    <property type="entry name" value="IstA-like_C"/>
</dbReference>
<evidence type="ECO:0000259" key="1">
    <source>
        <dbReference type="Pfam" id="PF22483"/>
    </source>
</evidence>
<dbReference type="Proteomes" id="UP000251853">
    <property type="component" value="Unassembled WGS sequence"/>
</dbReference>
<dbReference type="PANTHER" id="PTHR35004:SF8">
    <property type="entry name" value="TRANSPOSASE RV3428C-RELATED"/>
    <property type="match status" value="1"/>
</dbReference>
<reference evidence="2 3" key="1">
    <citation type="submission" date="2018-06" db="EMBL/GenBank/DDBJ databases">
        <authorList>
            <consortium name="Pathogen Informatics"/>
            <person name="Doyle S."/>
        </authorList>
    </citation>
    <scope>NUCLEOTIDE SEQUENCE [LARGE SCALE GENOMIC DNA]</scope>
    <source>
        <strain evidence="2 3">NCTC11224</strain>
    </source>
</reference>
<evidence type="ECO:0000313" key="3">
    <source>
        <dbReference type="Proteomes" id="UP000251853"/>
    </source>
</evidence>
<dbReference type="Pfam" id="PF22483">
    <property type="entry name" value="Mu-transpos_C_2"/>
    <property type="match status" value="1"/>
</dbReference>
<sequence length="393" mass="46254">MDYKKVLRLHFVNHLSSREIAESCGDCGKTSVNEFLKRFRESQELSYPLPADVTNEYIESLLYKKPGVSAEQLLYRDFDKEAVYKALARKGETLKHLWQKYNAIGIVDGKKPMSYRQYCRRYSEWADSKQLTFHIQRYPGVNLELDYAGKQLYLHNRRNPEETTKVTVFIAALTYSDYFYAEGMTECDIRNWIRVNNNALAYFGGVTPTVTPDNCKVAVARNKDWISPVLNKDFQAWAEHNDTVLTPAKVKSPRWKPVVEGHVKIVTMHILVDMEDMVFYSLDDLNRVLMEKVAAENRRPFQGLTYSRYDLFETEEKETLLPLPTNRFEYLERKTVKVAQDFSFTFDKVHYSMPRKYLRQELKIQAGEKEIYVYNKHGDLIRTHKRSYHRRPG</sequence>
<organism evidence="2 3">
    <name type="scientific">Enterocloster clostridioformis</name>
    <dbReference type="NCBI Taxonomy" id="1531"/>
    <lineage>
        <taxon>Bacteria</taxon>
        <taxon>Bacillati</taxon>
        <taxon>Bacillota</taxon>
        <taxon>Clostridia</taxon>
        <taxon>Lachnospirales</taxon>
        <taxon>Lachnospiraceae</taxon>
        <taxon>Enterocloster</taxon>
    </lineage>
</organism>
<feature type="domain" description="Transposase for insertion sequence element IS21-like C-terminal" evidence="1">
    <location>
        <begin position="323"/>
        <end position="391"/>
    </location>
</feature>
<protein>
    <submittedName>
        <fullName evidence="2">Transposase</fullName>
    </submittedName>
</protein>
<dbReference type="NCBIfam" id="NF033546">
    <property type="entry name" value="transpos_IS21"/>
    <property type="match status" value="1"/>
</dbReference>
<evidence type="ECO:0000313" key="2">
    <source>
        <dbReference type="EMBL" id="SQB11653.1"/>
    </source>
</evidence>